<dbReference type="GO" id="GO:0016020">
    <property type="term" value="C:membrane"/>
    <property type="evidence" value="ECO:0007669"/>
    <property type="project" value="GOC"/>
</dbReference>
<sequence length="285" mass="32381">MIIIILGVLCLVFFIENARELRTFRIRTYRIFSHKLKGIQKKRIVFLSDLHNCSYGKNNGRLLAAVRRSRPDLILIGGDMLVRKNGTSYAKTLKFLTRLTAMCPVYYANGNHEQKLKEEPERYEQSYAAYKKHLEEAGIIFLENEAVIWKTGRARIRISGLEIPLSAYEKLGKRKLSVRQIEDRIGRSDPSYQILLAHNPAYVQQYEAWGADLVLSGHVHGGLVGLPWIGGVISPDFRLFPAYSAGIYRDPKTDVVVSRGLGIHSVPIRFMNPAELVVLELRGDD</sequence>
<keyword evidence="1" id="KW-0479">Metal-binding</keyword>
<dbReference type="GO" id="GO:0046872">
    <property type="term" value="F:metal ion binding"/>
    <property type="evidence" value="ECO:0007669"/>
    <property type="project" value="UniProtKB-KW"/>
</dbReference>
<dbReference type="PANTHER" id="PTHR31302">
    <property type="entry name" value="TRANSMEMBRANE PROTEIN WITH METALLOPHOSPHOESTERASE DOMAIN-RELATED"/>
    <property type="match status" value="1"/>
</dbReference>
<dbReference type="RefSeq" id="WP_270644344.1">
    <property type="nucleotide sequence ID" value="NZ_DYXE01000050.1"/>
</dbReference>
<evidence type="ECO:0000313" key="5">
    <source>
        <dbReference type="Proteomes" id="UP000813420"/>
    </source>
</evidence>
<organism evidence="4 5">
    <name type="scientific">Merdimonas faecis</name>
    <dbReference type="NCBI Taxonomy" id="1653435"/>
    <lineage>
        <taxon>Bacteria</taxon>
        <taxon>Bacillati</taxon>
        <taxon>Bacillota</taxon>
        <taxon>Clostridia</taxon>
        <taxon>Lachnospirales</taxon>
        <taxon>Lachnospiraceae</taxon>
        <taxon>Merdimonas</taxon>
    </lineage>
</organism>
<dbReference type="SUPFAM" id="SSF56300">
    <property type="entry name" value="Metallo-dependent phosphatases"/>
    <property type="match status" value="1"/>
</dbReference>
<dbReference type="Proteomes" id="UP000813420">
    <property type="component" value="Unassembled WGS sequence"/>
</dbReference>
<dbReference type="AlphaFoldDB" id="A0A9D2VWV1"/>
<protein>
    <submittedName>
        <fullName evidence="4">Metallophosphoesterase</fullName>
    </submittedName>
</protein>
<evidence type="ECO:0000313" key="4">
    <source>
        <dbReference type="EMBL" id="HJH49655.1"/>
    </source>
</evidence>
<proteinExistence type="predicted"/>
<dbReference type="InterPro" id="IPR029052">
    <property type="entry name" value="Metallo-depent_PP-like"/>
</dbReference>
<keyword evidence="2" id="KW-0378">Hydrolase</keyword>
<dbReference type="Pfam" id="PF00149">
    <property type="entry name" value="Metallophos"/>
    <property type="match status" value="1"/>
</dbReference>
<dbReference type="Gene3D" id="3.60.21.10">
    <property type="match status" value="1"/>
</dbReference>
<feature type="domain" description="Calcineurin-like phosphoesterase" evidence="3">
    <location>
        <begin position="43"/>
        <end position="221"/>
    </location>
</feature>
<reference evidence="4" key="1">
    <citation type="journal article" date="2021" name="PeerJ">
        <title>Extensive microbial diversity within the chicken gut microbiome revealed by metagenomics and culture.</title>
        <authorList>
            <person name="Gilroy R."/>
            <person name="Ravi A."/>
            <person name="Getino M."/>
            <person name="Pursley I."/>
            <person name="Horton D.L."/>
            <person name="Alikhan N.F."/>
            <person name="Baker D."/>
            <person name="Gharbi K."/>
            <person name="Hall N."/>
            <person name="Watson M."/>
            <person name="Adriaenssens E.M."/>
            <person name="Foster-Nyarko E."/>
            <person name="Jarju S."/>
            <person name="Secka A."/>
            <person name="Antonio M."/>
            <person name="Oren A."/>
            <person name="Chaudhuri R.R."/>
            <person name="La Ragione R."/>
            <person name="Hildebrand F."/>
            <person name="Pallen M.J."/>
        </authorList>
    </citation>
    <scope>NUCLEOTIDE SEQUENCE</scope>
    <source>
        <strain evidence="4">USAMLcec4-12693</strain>
    </source>
</reference>
<accession>A0A9D2VWV1</accession>
<dbReference type="GO" id="GO:0009245">
    <property type="term" value="P:lipid A biosynthetic process"/>
    <property type="evidence" value="ECO:0007669"/>
    <property type="project" value="TreeGrafter"/>
</dbReference>
<dbReference type="InterPro" id="IPR051158">
    <property type="entry name" value="Metallophosphoesterase_sf"/>
</dbReference>
<evidence type="ECO:0000259" key="3">
    <source>
        <dbReference type="Pfam" id="PF00149"/>
    </source>
</evidence>
<dbReference type="InterPro" id="IPR004843">
    <property type="entry name" value="Calcineurin-like_PHP"/>
</dbReference>
<evidence type="ECO:0000256" key="2">
    <source>
        <dbReference type="ARBA" id="ARBA00022801"/>
    </source>
</evidence>
<name>A0A9D2VWV1_9FIRM</name>
<dbReference type="PANTHER" id="PTHR31302:SF31">
    <property type="entry name" value="PHOSPHODIESTERASE YAEI"/>
    <property type="match status" value="1"/>
</dbReference>
<gene>
    <name evidence="4" type="ORF">K8V39_05260</name>
</gene>
<reference evidence="4" key="2">
    <citation type="submission" date="2021-09" db="EMBL/GenBank/DDBJ databases">
        <authorList>
            <person name="Gilroy R."/>
        </authorList>
    </citation>
    <scope>NUCLEOTIDE SEQUENCE</scope>
    <source>
        <strain evidence="4">USAMLcec4-12693</strain>
    </source>
</reference>
<comment type="caution">
    <text evidence="4">The sequence shown here is derived from an EMBL/GenBank/DDBJ whole genome shotgun (WGS) entry which is preliminary data.</text>
</comment>
<evidence type="ECO:0000256" key="1">
    <source>
        <dbReference type="ARBA" id="ARBA00022723"/>
    </source>
</evidence>
<dbReference type="EMBL" id="DYXE01000050">
    <property type="protein sequence ID" value="HJH49655.1"/>
    <property type="molecule type" value="Genomic_DNA"/>
</dbReference>
<dbReference type="GO" id="GO:0008758">
    <property type="term" value="F:UDP-2,3-diacylglucosamine hydrolase activity"/>
    <property type="evidence" value="ECO:0007669"/>
    <property type="project" value="TreeGrafter"/>
</dbReference>